<organism evidence="9 10">
    <name type="scientific">Brachionus plicatilis</name>
    <name type="common">Marine rotifer</name>
    <name type="synonym">Brachionus muelleri</name>
    <dbReference type="NCBI Taxonomy" id="10195"/>
    <lineage>
        <taxon>Eukaryota</taxon>
        <taxon>Metazoa</taxon>
        <taxon>Spiralia</taxon>
        <taxon>Gnathifera</taxon>
        <taxon>Rotifera</taxon>
        <taxon>Eurotatoria</taxon>
        <taxon>Monogononta</taxon>
        <taxon>Pseudotrocha</taxon>
        <taxon>Ploima</taxon>
        <taxon>Brachionidae</taxon>
        <taxon>Brachionus</taxon>
    </lineage>
</organism>
<dbReference type="SUPFAM" id="SSF49503">
    <property type="entry name" value="Cupredoxins"/>
    <property type="match status" value="1"/>
</dbReference>
<comment type="caution">
    <text evidence="9">The sequence shown here is derived from an EMBL/GenBank/DDBJ whole genome shotgun (WGS) entry which is preliminary data.</text>
</comment>
<dbReference type="STRING" id="10195.A0A3M7PAK8"/>
<comment type="caution">
    <text evidence="6">Lacks conserved residue(s) required for the propagation of feature annotation.</text>
</comment>
<keyword evidence="5" id="KW-0325">Glycoprotein</keyword>
<dbReference type="InterPro" id="IPR031328">
    <property type="entry name" value="Ephrin"/>
</dbReference>
<accession>A0A3M7PAK8</accession>
<evidence type="ECO:0000313" key="10">
    <source>
        <dbReference type="Proteomes" id="UP000276133"/>
    </source>
</evidence>
<evidence type="ECO:0000256" key="1">
    <source>
        <dbReference type="ARBA" id="ARBA00004370"/>
    </source>
</evidence>
<reference evidence="9 10" key="1">
    <citation type="journal article" date="2018" name="Sci. Rep.">
        <title>Genomic signatures of local adaptation to the degree of environmental predictability in rotifers.</title>
        <authorList>
            <person name="Franch-Gras L."/>
            <person name="Hahn C."/>
            <person name="Garcia-Roger E.M."/>
            <person name="Carmona M.J."/>
            <person name="Serra M."/>
            <person name="Gomez A."/>
        </authorList>
    </citation>
    <scope>NUCLEOTIDE SEQUENCE [LARGE SCALE GENOMIC DNA]</scope>
    <source>
        <strain evidence="9">HYR1</strain>
    </source>
</reference>
<comment type="subcellular location">
    <subcellularLocation>
        <location evidence="1">Membrane</location>
    </subcellularLocation>
</comment>
<keyword evidence="10" id="KW-1185">Reference proteome</keyword>
<dbReference type="GO" id="GO:0005886">
    <property type="term" value="C:plasma membrane"/>
    <property type="evidence" value="ECO:0007669"/>
    <property type="project" value="TreeGrafter"/>
</dbReference>
<dbReference type="EMBL" id="REGN01012303">
    <property type="protein sequence ID" value="RMZ96126.1"/>
    <property type="molecule type" value="Genomic_DNA"/>
</dbReference>
<evidence type="ECO:0000256" key="7">
    <source>
        <dbReference type="SAM" id="Phobius"/>
    </source>
</evidence>
<dbReference type="GO" id="GO:0007411">
    <property type="term" value="P:axon guidance"/>
    <property type="evidence" value="ECO:0007669"/>
    <property type="project" value="TreeGrafter"/>
</dbReference>
<dbReference type="AlphaFoldDB" id="A0A3M7PAK8"/>
<keyword evidence="7" id="KW-1133">Transmembrane helix</keyword>
<dbReference type="PROSITE" id="PS51551">
    <property type="entry name" value="EPHRIN_RBD_2"/>
    <property type="match status" value="1"/>
</dbReference>
<protein>
    <submittedName>
        <fullName evidence="9">Ephrin-B2 isoform X2</fullName>
    </submittedName>
</protein>
<dbReference type="PANTHER" id="PTHR11304">
    <property type="entry name" value="EPHRIN"/>
    <property type="match status" value="1"/>
</dbReference>
<dbReference type="Gene3D" id="2.60.40.420">
    <property type="entry name" value="Cupredoxins - blue copper proteins"/>
    <property type="match status" value="1"/>
</dbReference>
<keyword evidence="4" id="KW-1015">Disulfide bond</keyword>
<evidence type="ECO:0000256" key="4">
    <source>
        <dbReference type="ARBA" id="ARBA00023157"/>
    </source>
</evidence>
<dbReference type="CDD" id="cd02675">
    <property type="entry name" value="Ephrin_ectodomain"/>
    <property type="match status" value="1"/>
</dbReference>
<proteinExistence type="inferred from homology"/>
<evidence type="ECO:0000256" key="6">
    <source>
        <dbReference type="PROSITE-ProRule" id="PRU00884"/>
    </source>
</evidence>
<name>A0A3M7PAK8_BRAPC</name>
<dbReference type="Pfam" id="PF00812">
    <property type="entry name" value="Ephrin"/>
    <property type="match status" value="1"/>
</dbReference>
<keyword evidence="7" id="KW-0812">Transmembrane</keyword>
<evidence type="ECO:0000313" key="9">
    <source>
        <dbReference type="EMBL" id="RMZ96126.1"/>
    </source>
</evidence>
<feature type="transmembrane region" description="Helical" evidence="7">
    <location>
        <begin position="348"/>
        <end position="366"/>
    </location>
</feature>
<dbReference type="OrthoDB" id="6250301at2759"/>
<dbReference type="GO" id="GO:0046875">
    <property type="term" value="F:ephrin receptor binding"/>
    <property type="evidence" value="ECO:0007669"/>
    <property type="project" value="TreeGrafter"/>
</dbReference>
<dbReference type="Proteomes" id="UP000276133">
    <property type="component" value="Unassembled WGS sequence"/>
</dbReference>
<dbReference type="PANTHER" id="PTHR11304:SF29">
    <property type="entry name" value="EPHRIN"/>
    <property type="match status" value="1"/>
</dbReference>
<evidence type="ECO:0000259" key="8">
    <source>
        <dbReference type="PROSITE" id="PS51551"/>
    </source>
</evidence>
<gene>
    <name evidence="9" type="ORF">BpHYR1_044182</name>
</gene>
<dbReference type="InterPro" id="IPR008972">
    <property type="entry name" value="Cupredoxin"/>
</dbReference>
<keyword evidence="2" id="KW-0732">Signal</keyword>
<keyword evidence="3 7" id="KW-0472">Membrane</keyword>
<feature type="domain" description="Ephrin RBD" evidence="8">
    <location>
        <begin position="46"/>
        <end position="195"/>
    </location>
</feature>
<sequence length="367" mass="42166">MTFKSSCHRSVGYHVHFVIFRHVKTSPFFILSLLFLFNNVQCLSNRPIDPIVWSAKNKMFDSRSTPTDKSVKNDHLIHVRIGEFLNIICPKYSANSLDNDKAEYHVLYQVSKKEYNECKIDNIQQRVPVLKCDRPYENVKYTLYISKFSPVPDAIEFTPGSKYYFISTSDGTFNGLHNSQGGTCKTHNMKITVKVLDPKNYITTKKSQIYNFRKSTNIVQVTSSKMYQIDSNTRNLDPLSMKILSSLDEESPATAKSSLHSTITTTLRTTTTPISTTKMSETVDDNIFILEPEIIDYNDILSQLISTSSAYSNSNVFNKKQTNRESLESGHLNKAQSCLFSDLSFRNYLFLLTIYCHLYFFFQSIIF</sequence>
<evidence type="ECO:0000256" key="5">
    <source>
        <dbReference type="ARBA" id="ARBA00023180"/>
    </source>
</evidence>
<dbReference type="InterPro" id="IPR001799">
    <property type="entry name" value="Ephrin_RBD"/>
</dbReference>
<comment type="similarity">
    <text evidence="6">Belongs to the ephrin family.</text>
</comment>
<dbReference type="GO" id="GO:0048013">
    <property type="term" value="P:ephrin receptor signaling pathway"/>
    <property type="evidence" value="ECO:0007669"/>
    <property type="project" value="TreeGrafter"/>
</dbReference>
<evidence type="ECO:0000256" key="3">
    <source>
        <dbReference type="ARBA" id="ARBA00023136"/>
    </source>
</evidence>
<evidence type="ECO:0000256" key="2">
    <source>
        <dbReference type="ARBA" id="ARBA00022729"/>
    </source>
</evidence>